<accession>U9UL65</accession>
<sequence length="495" mass="56700">MEISTDDSIKVTLLSKIIDEQKILSEQRAQLNKLKRHAGAQAKLTTKKLKLLEEEGVVEKYNTPGRPSAAMKDPDLWDKIHNSIEFGAAHAKRRKVIIKIRTVKHLREALEEKYNTYLSRQYLSTYLQPCHQNTFAARRHHRLAKVGLASVARTEMKSHVDEHYCLASVKAAKMFAEVFANEAVIISQDDKAKQVIIEDHDFPVGSKMKLIPFVYLTIDPTDSSNTLRTGKLSIFIRPEYFIGTSLETHIADLESIVSNEEFFTIIKKDDEVKPIWILLVDGGPDENPKHMKNIIQYAHLFRALNLDYLTVRTHAPGQSAYNPVERGMASLSAKLASITLPVNEFGSHLDSQGNVIDKELARRNFEFSGKRLCDIWRRDDIHGKPVTVEYIDKEIIPFNEFDSSTSWEWIENHAQICRYSLDIKKCKNRECCSENRATDAMLLLDENDGFLPPITKGKDGHFINPIHALQYYDKLKILPYDRCCPSISQELHQRL</sequence>
<protein>
    <submittedName>
        <fullName evidence="1">Uncharacterized protein</fullName>
    </submittedName>
</protein>
<dbReference type="EMBL" id="KI277319">
    <property type="protein sequence ID" value="ESA20437.1"/>
    <property type="molecule type" value="Genomic_DNA"/>
</dbReference>
<organism evidence="1">
    <name type="scientific">Rhizophagus irregularis (strain DAOM 181602 / DAOM 197198 / MUCL 43194)</name>
    <name type="common">Arbuscular mycorrhizal fungus</name>
    <name type="synonym">Glomus intraradices</name>
    <dbReference type="NCBI Taxonomy" id="747089"/>
    <lineage>
        <taxon>Eukaryota</taxon>
        <taxon>Fungi</taxon>
        <taxon>Fungi incertae sedis</taxon>
        <taxon>Mucoromycota</taxon>
        <taxon>Glomeromycotina</taxon>
        <taxon>Glomeromycetes</taxon>
        <taxon>Glomerales</taxon>
        <taxon>Glomeraceae</taxon>
        <taxon>Rhizophagus</taxon>
    </lineage>
</organism>
<name>U9UL65_RHIID</name>
<dbReference type="PANTHER" id="PTHR46954">
    <property type="entry name" value="C2H2-TYPE DOMAIN-CONTAINING PROTEIN"/>
    <property type="match status" value="1"/>
</dbReference>
<gene>
    <name evidence="1" type="ORF">GLOINDRAFT_18516</name>
</gene>
<evidence type="ECO:0000313" key="1">
    <source>
        <dbReference type="EMBL" id="ESA20437.1"/>
    </source>
</evidence>
<dbReference type="AlphaFoldDB" id="U9UL65"/>
<dbReference type="eggNOG" id="ENOG502QWEQ">
    <property type="taxonomic scope" value="Eukaryota"/>
</dbReference>
<feature type="non-terminal residue" evidence="1">
    <location>
        <position position="495"/>
    </location>
</feature>
<dbReference type="HOGENOM" id="CLU_029278_2_0_1"/>
<dbReference type="VEuPathDB" id="FungiDB:RhiirFUN_000614"/>
<dbReference type="PANTHER" id="PTHR46954:SF1">
    <property type="entry name" value="C2H2-TYPE DOMAIN-CONTAINING PROTEIN"/>
    <property type="match status" value="1"/>
</dbReference>
<reference evidence="1" key="1">
    <citation type="submission" date="2013-07" db="EMBL/GenBank/DDBJ databases">
        <title>The genome of an arbuscular mycorrhizal fungus provides insights into the evolution of the oldest plant symbiosis.</title>
        <authorList>
            <consortium name="DOE Joint Genome Institute"/>
            <person name="Tisserant E."/>
            <person name="Malbreil M."/>
            <person name="Kuo A."/>
            <person name="Kohler A."/>
            <person name="Symeonidi A."/>
            <person name="Balestrini R."/>
            <person name="Charron P."/>
            <person name="Duensing N."/>
            <person name="Frei-dit-Frey N."/>
            <person name="Gianinazzi-Pearson V."/>
            <person name="Gilbert B."/>
            <person name="Handa Y."/>
            <person name="Hijri M."/>
            <person name="Kaul R."/>
            <person name="Kawaguchi M."/>
            <person name="Krajinski F."/>
            <person name="Lammers P."/>
            <person name="Lapierre D."/>
            <person name="Masclaux F.G."/>
            <person name="Murat C."/>
            <person name="Morin E."/>
            <person name="Ndikumana S."/>
            <person name="Pagni M."/>
            <person name="Petitpierre D."/>
            <person name="Requena N."/>
            <person name="Rosikiewicz P."/>
            <person name="Riley R."/>
            <person name="Saito K."/>
            <person name="San Clemente H."/>
            <person name="Shapiro H."/>
            <person name="van Tuinen D."/>
            <person name="Becard G."/>
            <person name="Bonfante P."/>
            <person name="Paszkowski U."/>
            <person name="Shachar-Hill Y."/>
            <person name="Young J.P."/>
            <person name="Sanders I.R."/>
            <person name="Henrissat B."/>
            <person name="Rensing S.A."/>
            <person name="Grigoriev I.V."/>
            <person name="Corradi N."/>
            <person name="Roux C."/>
            <person name="Martin F."/>
        </authorList>
    </citation>
    <scope>NUCLEOTIDE SEQUENCE</scope>
    <source>
        <strain evidence="1">DAOM 197198</strain>
    </source>
</reference>
<proteinExistence type="predicted"/>